<dbReference type="GO" id="GO:0009409">
    <property type="term" value="P:response to cold"/>
    <property type="evidence" value="ECO:0007669"/>
    <property type="project" value="UniProtKB-ARBA"/>
</dbReference>
<comment type="caution">
    <text evidence="2">The sequence shown here is derived from an EMBL/GenBank/DDBJ whole genome shotgun (WGS) entry which is preliminary data.</text>
</comment>
<name>A0A835RA98_VANPL</name>
<feature type="compositionally biased region" description="Low complexity" evidence="1">
    <location>
        <begin position="1"/>
        <end position="12"/>
    </location>
</feature>
<dbReference type="SUPFAM" id="SSF46579">
    <property type="entry name" value="Prefoldin"/>
    <property type="match status" value="1"/>
</dbReference>
<dbReference type="GO" id="GO:0006457">
    <property type="term" value="P:protein folding"/>
    <property type="evidence" value="ECO:0007669"/>
    <property type="project" value="UniProtKB-ARBA"/>
</dbReference>
<keyword evidence="3" id="KW-1185">Reference proteome</keyword>
<dbReference type="Proteomes" id="UP000636800">
    <property type="component" value="Unassembled WGS sequence"/>
</dbReference>
<dbReference type="InterPro" id="IPR009053">
    <property type="entry name" value="Prefoldin"/>
</dbReference>
<reference evidence="2 3" key="1">
    <citation type="journal article" date="2020" name="Nat. Food">
        <title>A phased Vanilla planifolia genome enables genetic improvement of flavour and production.</title>
        <authorList>
            <person name="Hasing T."/>
            <person name="Tang H."/>
            <person name="Brym M."/>
            <person name="Khazi F."/>
            <person name="Huang T."/>
            <person name="Chambers A.H."/>
        </authorList>
    </citation>
    <scope>NUCLEOTIDE SEQUENCE [LARGE SCALE GENOMIC DNA]</scope>
    <source>
        <tissue evidence="2">Leaf</tissue>
    </source>
</reference>
<accession>A0A835RA98</accession>
<protein>
    <submittedName>
        <fullName evidence="2">Uncharacterized protein</fullName>
    </submittedName>
</protein>
<evidence type="ECO:0000313" key="3">
    <source>
        <dbReference type="Proteomes" id="UP000636800"/>
    </source>
</evidence>
<proteinExistence type="predicted"/>
<gene>
    <name evidence="2" type="ORF">HPP92_008354</name>
</gene>
<feature type="region of interest" description="Disordered" evidence="1">
    <location>
        <begin position="1"/>
        <end position="21"/>
    </location>
</feature>
<dbReference type="EMBL" id="JADCNL010000004">
    <property type="protein sequence ID" value="KAG0484275.1"/>
    <property type="molecule type" value="Genomic_DNA"/>
</dbReference>
<sequence>MATSSSSSPFPSAEENSRKQLLKEIRNHEIAIGELSSLPASRAAYQKVCNIYFRKGIDTVKSFEQKKLDAAKSQLQKLDKAR</sequence>
<dbReference type="AlphaFoldDB" id="A0A835RA98"/>
<evidence type="ECO:0000256" key="1">
    <source>
        <dbReference type="SAM" id="MobiDB-lite"/>
    </source>
</evidence>
<dbReference type="Gene3D" id="1.10.287.370">
    <property type="match status" value="1"/>
</dbReference>
<evidence type="ECO:0000313" key="2">
    <source>
        <dbReference type="EMBL" id="KAG0484275.1"/>
    </source>
</evidence>
<organism evidence="2 3">
    <name type="scientific">Vanilla planifolia</name>
    <name type="common">Vanilla</name>
    <dbReference type="NCBI Taxonomy" id="51239"/>
    <lineage>
        <taxon>Eukaryota</taxon>
        <taxon>Viridiplantae</taxon>
        <taxon>Streptophyta</taxon>
        <taxon>Embryophyta</taxon>
        <taxon>Tracheophyta</taxon>
        <taxon>Spermatophyta</taxon>
        <taxon>Magnoliopsida</taxon>
        <taxon>Liliopsida</taxon>
        <taxon>Asparagales</taxon>
        <taxon>Orchidaceae</taxon>
        <taxon>Vanilloideae</taxon>
        <taxon>Vanilleae</taxon>
        <taxon>Vanilla</taxon>
    </lineage>
</organism>